<sequence>MFLSRLSRPAALAVCALPVVALLAVAGLVPLPFAVAQPGPTTDVLGEAAGKPVIEVHGAPTRDTSGKLRAVTISATGPGTSVHLGDVVDGWFRDDRAVMPYDSVYPSGGSTKDIERHNQQEMKGSQDAATQAALGYLGKQSGKIEVDLQLGNVGGPSAGLLFSLGIVDLLDGDGSGGDLTGGRSIAGTGTIDDSGKVGPVGGVSLKVQAAHRDGATVFLVPRAECADAKASAPKSMRLIPVTTLKGAVTDLTHLEKGGGSVPAC</sequence>
<dbReference type="Pfam" id="PF05362">
    <property type="entry name" value="Lon_C"/>
    <property type="match status" value="1"/>
</dbReference>
<evidence type="ECO:0000313" key="2">
    <source>
        <dbReference type="EMBL" id="MCX3063529.1"/>
    </source>
</evidence>
<evidence type="ECO:0000259" key="1">
    <source>
        <dbReference type="Pfam" id="PF05362"/>
    </source>
</evidence>
<gene>
    <name evidence="2" type="ORF">OFY01_27960</name>
</gene>
<name>A0ABT3U2J2_9ACTN</name>
<dbReference type="PANTHER" id="PTHR10046">
    <property type="entry name" value="ATP DEPENDENT LON PROTEASE FAMILY MEMBER"/>
    <property type="match status" value="1"/>
</dbReference>
<accession>A0ABT3U2J2</accession>
<dbReference type="InterPro" id="IPR027065">
    <property type="entry name" value="Lon_Prtase"/>
</dbReference>
<proteinExistence type="predicted"/>
<protein>
    <recommendedName>
        <fullName evidence="1">Lon proteolytic domain-containing protein</fullName>
    </recommendedName>
</protein>
<dbReference type="InterPro" id="IPR008269">
    <property type="entry name" value="Lon_proteolytic"/>
</dbReference>
<dbReference type="InterPro" id="IPR020568">
    <property type="entry name" value="Ribosomal_Su5_D2-typ_SF"/>
</dbReference>
<comment type="caution">
    <text evidence="2">The sequence shown here is derived from an EMBL/GenBank/DDBJ whole genome shotgun (WGS) entry which is preliminary data.</text>
</comment>
<organism evidence="2 3">
    <name type="scientific">Streptomyces beihaiensis</name>
    <dbReference type="NCBI Taxonomy" id="2984495"/>
    <lineage>
        <taxon>Bacteria</taxon>
        <taxon>Bacillati</taxon>
        <taxon>Actinomycetota</taxon>
        <taxon>Actinomycetes</taxon>
        <taxon>Kitasatosporales</taxon>
        <taxon>Streptomycetaceae</taxon>
        <taxon>Streptomyces</taxon>
    </lineage>
</organism>
<feature type="domain" description="Lon proteolytic" evidence="1">
    <location>
        <begin position="154"/>
        <end position="237"/>
    </location>
</feature>
<dbReference type="Gene3D" id="3.30.230.10">
    <property type="match status" value="1"/>
</dbReference>
<dbReference type="InterPro" id="IPR014721">
    <property type="entry name" value="Ribsml_uS5_D2-typ_fold_subgr"/>
</dbReference>
<dbReference type="EMBL" id="JAPHNL010000313">
    <property type="protein sequence ID" value="MCX3063529.1"/>
    <property type="molecule type" value="Genomic_DNA"/>
</dbReference>
<dbReference type="SUPFAM" id="SSF54211">
    <property type="entry name" value="Ribosomal protein S5 domain 2-like"/>
    <property type="match status" value="1"/>
</dbReference>
<dbReference type="RefSeq" id="WP_266604552.1">
    <property type="nucleotide sequence ID" value="NZ_JAPHNL010000313.1"/>
</dbReference>
<dbReference type="Proteomes" id="UP001163064">
    <property type="component" value="Unassembled WGS sequence"/>
</dbReference>
<reference evidence="2" key="1">
    <citation type="submission" date="2022-10" db="EMBL/GenBank/DDBJ databases">
        <title>Streptomyces beihaiensis sp. nov., a chitin degrading actinobacterium, isolated from shrimp pond soil.</title>
        <authorList>
            <person name="Xie J."/>
            <person name="Shen N."/>
        </authorList>
    </citation>
    <scope>NUCLEOTIDE SEQUENCE</scope>
    <source>
        <strain evidence="2">GXMU-J5</strain>
    </source>
</reference>
<evidence type="ECO:0000313" key="3">
    <source>
        <dbReference type="Proteomes" id="UP001163064"/>
    </source>
</evidence>
<keyword evidence="3" id="KW-1185">Reference proteome</keyword>